<gene>
    <name evidence="1" type="ORF">CMEL01_08357</name>
</gene>
<reference evidence="1 2" key="1">
    <citation type="submission" date="2016-10" db="EMBL/GenBank/DDBJ databases">
        <title>The genome sequence of Colletotrichum fioriniae PJ7.</title>
        <authorList>
            <person name="Baroncelli R."/>
        </authorList>
    </citation>
    <scope>NUCLEOTIDE SEQUENCE [LARGE SCALE GENOMIC DNA]</scope>
    <source>
        <strain evidence="1">Col 31</strain>
    </source>
</reference>
<accession>A0AAI9XI36</accession>
<evidence type="ECO:0000313" key="2">
    <source>
        <dbReference type="Proteomes" id="UP001239795"/>
    </source>
</evidence>
<dbReference type="EMBL" id="MLGG01000068">
    <property type="protein sequence ID" value="KAK1449042.1"/>
    <property type="molecule type" value="Genomic_DNA"/>
</dbReference>
<dbReference type="AlphaFoldDB" id="A0AAI9XI36"/>
<name>A0AAI9XI36_9PEZI</name>
<proteinExistence type="predicted"/>
<comment type="caution">
    <text evidence="1">The sequence shown here is derived from an EMBL/GenBank/DDBJ whole genome shotgun (WGS) entry which is preliminary data.</text>
</comment>
<dbReference type="Proteomes" id="UP001239795">
    <property type="component" value="Unassembled WGS sequence"/>
</dbReference>
<sequence length="61" mass="7195">EQDLNDNLTNLLDLPLHEDNFLWFKPHFVCNFDELPFHHSINIALPDQCPRGLSVKESYFP</sequence>
<organism evidence="1 2">
    <name type="scientific">Colletotrichum melonis</name>
    <dbReference type="NCBI Taxonomy" id="1209925"/>
    <lineage>
        <taxon>Eukaryota</taxon>
        <taxon>Fungi</taxon>
        <taxon>Dikarya</taxon>
        <taxon>Ascomycota</taxon>
        <taxon>Pezizomycotina</taxon>
        <taxon>Sordariomycetes</taxon>
        <taxon>Hypocreomycetidae</taxon>
        <taxon>Glomerellales</taxon>
        <taxon>Glomerellaceae</taxon>
        <taxon>Colletotrichum</taxon>
        <taxon>Colletotrichum acutatum species complex</taxon>
    </lineage>
</organism>
<feature type="non-terminal residue" evidence="1">
    <location>
        <position position="1"/>
    </location>
</feature>
<evidence type="ECO:0000313" key="1">
    <source>
        <dbReference type="EMBL" id="KAK1449042.1"/>
    </source>
</evidence>
<protein>
    <submittedName>
        <fullName evidence="1">Uncharacterized protein</fullName>
    </submittedName>
</protein>
<keyword evidence="2" id="KW-1185">Reference proteome</keyword>